<dbReference type="GO" id="GO:0006351">
    <property type="term" value="P:DNA-templated transcription"/>
    <property type="evidence" value="ECO:0007669"/>
    <property type="project" value="InterPro"/>
</dbReference>
<keyword evidence="6" id="KW-1185">Reference proteome</keyword>
<evidence type="ECO:0000256" key="1">
    <source>
        <dbReference type="ARBA" id="ARBA00023015"/>
    </source>
</evidence>
<gene>
    <name evidence="5" type="ORF">N7509_009967</name>
</gene>
<reference evidence="5" key="2">
    <citation type="journal article" date="2023" name="IMA Fungus">
        <title>Comparative genomic study of the Penicillium genus elucidates a diverse pangenome and 15 lateral gene transfer events.</title>
        <authorList>
            <person name="Petersen C."/>
            <person name="Sorensen T."/>
            <person name="Nielsen M.R."/>
            <person name="Sondergaard T.E."/>
            <person name="Sorensen J.L."/>
            <person name="Fitzpatrick D.A."/>
            <person name="Frisvad J.C."/>
            <person name="Nielsen K.L."/>
        </authorList>
    </citation>
    <scope>NUCLEOTIDE SEQUENCE</scope>
    <source>
        <strain evidence="5">IBT 29677</strain>
    </source>
</reference>
<dbReference type="Proteomes" id="UP001147747">
    <property type="component" value="Unassembled WGS sequence"/>
</dbReference>
<keyword evidence="2" id="KW-0804">Transcription</keyword>
<proteinExistence type="predicted"/>
<evidence type="ECO:0000259" key="4">
    <source>
        <dbReference type="SMART" id="SM00906"/>
    </source>
</evidence>
<accession>A0A9X0B470</accession>
<keyword evidence="1" id="KW-0805">Transcription regulation</keyword>
<comment type="caution">
    <text evidence="5">The sequence shown here is derived from an EMBL/GenBank/DDBJ whole genome shotgun (WGS) entry which is preliminary data.</text>
</comment>
<dbReference type="PANTHER" id="PTHR47424">
    <property type="entry name" value="REGULATORY PROTEIN GAL4"/>
    <property type="match status" value="1"/>
</dbReference>
<dbReference type="GO" id="GO:0008270">
    <property type="term" value="F:zinc ion binding"/>
    <property type="evidence" value="ECO:0007669"/>
    <property type="project" value="InterPro"/>
</dbReference>
<dbReference type="InterPro" id="IPR007219">
    <property type="entry name" value="XnlR_reg_dom"/>
</dbReference>
<feature type="domain" description="Xylanolytic transcriptional activator regulatory" evidence="4">
    <location>
        <begin position="166"/>
        <end position="239"/>
    </location>
</feature>
<dbReference type="Pfam" id="PF04082">
    <property type="entry name" value="Fungal_trans"/>
    <property type="match status" value="1"/>
</dbReference>
<dbReference type="CDD" id="cd12148">
    <property type="entry name" value="fungal_TF_MHR"/>
    <property type="match status" value="1"/>
</dbReference>
<organism evidence="5 6">
    <name type="scientific">Penicillium cosmopolitanum</name>
    <dbReference type="NCBI Taxonomy" id="1131564"/>
    <lineage>
        <taxon>Eukaryota</taxon>
        <taxon>Fungi</taxon>
        <taxon>Dikarya</taxon>
        <taxon>Ascomycota</taxon>
        <taxon>Pezizomycotina</taxon>
        <taxon>Eurotiomycetes</taxon>
        <taxon>Eurotiomycetidae</taxon>
        <taxon>Eurotiales</taxon>
        <taxon>Aspergillaceae</taxon>
        <taxon>Penicillium</taxon>
    </lineage>
</organism>
<sequence>MASTSSASLYTTPKAARASRGKELAKVANSNTTKNLTASGSNVPNIPTESQSRRLLEVVIFYIGETQHHFDIREFSDRLDLFYANPHDAAQQQTPWFLEMLLVLAIGKLFSGDFDDHNEIPGSELFSYAYKNLPTLGELYTHGVLGVEILALVAVYLQNLNRKDEAYLHISTALRLAISLGLHRRSGAKQFLHSQKVHVNRLWWTIYMQERRSAAATGNPFSIDDDAVELDMPTECVGYPTAGPLRTNCKVSKVLGSNYFW</sequence>
<keyword evidence="3" id="KW-0539">Nucleus</keyword>
<evidence type="ECO:0000256" key="3">
    <source>
        <dbReference type="ARBA" id="ARBA00023242"/>
    </source>
</evidence>
<dbReference type="GeneID" id="81373584"/>
<name>A0A9X0B470_9EURO</name>
<evidence type="ECO:0000313" key="6">
    <source>
        <dbReference type="Proteomes" id="UP001147747"/>
    </source>
</evidence>
<evidence type="ECO:0000256" key="2">
    <source>
        <dbReference type="ARBA" id="ARBA00023163"/>
    </source>
</evidence>
<protein>
    <recommendedName>
        <fullName evidence="4">Xylanolytic transcriptional activator regulatory domain-containing protein</fullName>
    </recommendedName>
</protein>
<dbReference type="SMART" id="SM00906">
    <property type="entry name" value="Fungal_trans"/>
    <property type="match status" value="1"/>
</dbReference>
<dbReference type="InterPro" id="IPR051127">
    <property type="entry name" value="Fungal_SecMet_Regulators"/>
</dbReference>
<dbReference type="GO" id="GO:0003677">
    <property type="term" value="F:DNA binding"/>
    <property type="evidence" value="ECO:0007669"/>
    <property type="project" value="InterPro"/>
</dbReference>
<evidence type="ECO:0000313" key="5">
    <source>
        <dbReference type="EMBL" id="KAJ5387426.1"/>
    </source>
</evidence>
<dbReference type="RefSeq" id="XP_056485224.1">
    <property type="nucleotide sequence ID" value="XM_056634604.1"/>
</dbReference>
<dbReference type="EMBL" id="JAPZBU010000009">
    <property type="protein sequence ID" value="KAJ5387426.1"/>
    <property type="molecule type" value="Genomic_DNA"/>
</dbReference>
<dbReference type="AlphaFoldDB" id="A0A9X0B470"/>
<dbReference type="PANTHER" id="PTHR47424:SF6">
    <property type="entry name" value="PROLINE UTILIZATION TRANS-ACTIVATOR"/>
    <property type="match status" value="1"/>
</dbReference>
<reference evidence="5" key="1">
    <citation type="submission" date="2022-12" db="EMBL/GenBank/DDBJ databases">
        <authorList>
            <person name="Petersen C."/>
        </authorList>
    </citation>
    <scope>NUCLEOTIDE SEQUENCE</scope>
    <source>
        <strain evidence="5">IBT 29677</strain>
    </source>
</reference>
<dbReference type="OrthoDB" id="3266505at2759"/>